<evidence type="ECO:0000256" key="2">
    <source>
        <dbReference type="ARBA" id="ARBA00022737"/>
    </source>
</evidence>
<sequence>MTVLVVLSTDTHSTGTFTMVGSVEIVLLALCVLEAAASNPTWQDVTLKRRQNAEGDIRLVNGSTPLEGRLEVYRDGAWGTVCDDTWDYVPENAQVVCRQLGYRGGEARTNVGWSPYGAGSGSIYRFGCGGRENRLVDCDLVRGGGCAHHEDVGVRCDPQTDGTKRMVDGPTEFEGRLEIWSGIRWGSVCNIGWHPDNAQVVCRELAYSGVTSVDGETDYGQGRGPTWTDDIICNGDEDELANCNFQSNPDRDCSGGDIVGIHCTPYEDGQVRLVGGPSELEGRLEVYHNGQWGVVCNRKVDEDIATVVCRQLGFSGGSHARAHAFGYGHNPVWMDNVRCTGNERKLTRCRLSEFVELGDEICFSWEGMGVRCDP</sequence>
<keyword evidence="10" id="KW-1185">Reference proteome</keyword>
<feature type="disulfide bond" evidence="6">
    <location>
        <begin position="189"/>
        <end position="253"/>
    </location>
</feature>
<dbReference type="AlphaFoldDB" id="A0A210PH52"/>
<accession>A0A210PH52</accession>
<feature type="disulfide bond" evidence="6">
    <location>
        <begin position="339"/>
        <end position="349"/>
    </location>
</feature>
<dbReference type="Gene3D" id="3.10.250.10">
    <property type="entry name" value="SRCR-like domain"/>
    <property type="match status" value="3"/>
</dbReference>
<dbReference type="PRINTS" id="PR00258">
    <property type="entry name" value="SPERACTRCPTR"/>
</dbReference>
<evidence type="ECO:0000313" key="10">
    <source>
        <dbReference type="Proteomes" id="UP000242188"/>
    </source>
</evidence>
<dbReference type="PANTHER" id="PTHR48071:SF28">
    <property type="entry name" value="SRCR DOMAIN-CONTAINING PROTEIN"/>
    <property type="match status" value="1"/>
</dbReference>
<keyword evidence="3 6" id="KW-1015">Disulfide bond</keyword>
<dbReference type="STRING" id="6573.A0A210PH52"/>
<feature type="disulfide bond" evidence="6">
    <location>
        <begin position="233"/>
        <end position="243"/>
    </location>
</feature>
<comment type="caution">
    <text evidence="9">The sequence shown here is derived from an EMBL/GenBank/DDBJ whole genome shotgun (WGS) entry which is preliminary data.</text>
</comment>
<evidence type="ECO:0000256" key="6">
    <source>
        <dbReference type="PROSITE-ProRule" id="PRU00196"/>
    </source>
</evidence>
<feature type="disulfide bond" evidence="6">
    <location>
        <begin position="128"/>
        <end position="138"/>
    </location>
</feature>
<organism evidence="9 10">
    <name type="scientific">Mizuhopecten yessoensis</name>
    <name type="common">Japanese scallop</name>
    <name type="synonym">Patinopecten yessoensis</name>
    <dbReference type="NCBI Taxonomy" id="6573"/>
    <lineage>
        <taxon>Eukaryota</taxon>
        <taxon>Metazoa</taxon>
        <taxon>Spiralia</taxon>
        <taxon>Lophotrochozoa</taxon>
        <taxon>Mollusca</taxon>
        <taxon>Bivalvia</taxon>
        <taxon>Autobranchia</taxon>
        <taxon>Pteriomorphia</taxon>
        <taxon>Pectinida</taxon>
        <taxon>Pectinoidea</taxon>
        <taxon>Pectinidae</taxon>
        <taxon>Mizuhopecten</taxon>
    </lineage>
</organism>
<dbReference type="GO" id="GO:0016020">
    <property type="term" value="C:membrane"/>
    <property type="evidence" value="ECO:0007669"/>
    <property type="project" value="InterPro"/>
</dbReference>
<protein>
    <submittedName>
        <fullName evidence="9">Neurotrypsin</fullName>
    </submittedName>
</protein>
<comment type="caution">
    <text evidence="6">Lacks conserved residue(s) required for the propagation of feature annotation.</text>
</comment>
<keyword evidence="2" id="KW-0677">Repeat</keyword>
<evidence type="ECO:0000313" key="9">
    <source>
        <dbReference type="EMBL" id="OWF35810.1"/>
    </source>
</evidence>
<feature type="chain" id="PRO_5013030045" evidence="7">
    <location>
        <begin position="38"/>
        <end position="374"/>
    </location>
</feature>
<dbReference type="InterPro" id="IPR001190">
    <property type="entry name" value="SRCR"/>
</dbReference>
<dbReference type="SMART" id="SM00202">
    <property type="entry name" value="SR"/>
    <property type="match status" value="3"/>
</dbReference>
<feature type="domain" description="SRCR" evidence="8">
    <location>
        <begin position="57"/>
        <end position="157"/>
    </location>
</feature>
<keyword evidence="1 7" id="KW-0732">Signal</keyword>
<evidence type="ECO:0000256" key="5">
    <source>
        <dbReference type="ARBA" id="ARBA00023180"/>
    </source>
</evidence>
<evidence type="ECO:0000256" key="4">
    <source>
        <dbReference type="ARBA" id="ARBA00023170"/>
    </source>
</evidence>
<keyword evidence="4" id="KW-0675">Receptor</keyword>
<reference evidence="9 10" key="1">
    <citation type="journal article" date="2017" name="Nat. Ecol. Evol.">
        <title>Scallop genome provides insights into evolution of bilaterian karyotype and development.</title>
        <authorList>
            <person name="Wang S."/>
            <person name="Zhang J."/>
            <person name="Jiao W."/>
            <person name="Li J."/>
            <person name="Xun X."/>
            <person name="Sun Y."/>
            <person name="Guo X."/>
            <person name="Huan P."/>
            <person name="Dong B."/>
            <person name="Zhang L."/>
            <person name="Hu X."/>
            <person name="Sun X."/>
            <person name="Wang J."/>
            <person name="Zhao C."/>
            <person name="Wang Y."/>
            <person name="Wang D."/>
            <person name="Huang X."/>
            <person name="Wang R."/>
            <person name="Lv J."/>
            <person name="Li Y."/>
            <person name="Zhang Z."/>
            <person name="Liu B."/>
            <person name="Lu W."/>
            <person name="Hui Y."/>
            <person name="Liang J."/>
            <person name="Zhou Z."/>
            <person name="Hou R."/>
            <person name="Li X."/>
            <person name="Liu Y."/>
            <person name="Li H."/>
            <person name="Ning X."/>
            <person name="Lin Y."/>
            <person name="Zhao L."/>
            <person name="Xing Q."/>
            <person name="Dou J."/>
            <person name="Li Y."/>
            <person name="Mao J."/>
            <person name="Guo H."/>
            <person name="Dou H."/>
            <person name="Li T."/>
            <person name="Mu C."/>
            <person name="Jiang W."/>
            <person name="Fu Q."/>
            <person name="Fu X."/>
            <person name="Miao Y."/>
            <person name="Liu J."/>
            <person name="Yu Q."/>
            <person name="Li R."/>
            <person name="Liao H."/>
            <person name="Li X."/>
            <person name="Kong Y."/>
            <person name="Jiang Z."/>
            <person name="Chourrout D."/>
            <person name="Li R."/>
            <person name="Bao Z."/>
        </authorList>
    </citation>
    <scope>NUCLEOTIDE SEQUENCE [LARGE SCALE GENOMIC DNA]</scope>
    <source>
        <strain evidence="9 10">PY_sf001</strain>
    </source>
</reference>
<feature type="signal peptide" evidence="7">
    <location>
        <begin position="1"/>
        <end position="37"/>
    </location>
</feature>
<gene>
    <name evidence="9" type="ORF">KP79_PYT13689</name>
</gene>
<evidence type="ECO:0000259" key="8">
    <source>
        <dbReference type="PROSITE" id="PS50287"/>
    </source>
</evidence>
<evidence type="ECO:0000256" key="1">
    <source>
        <dbReference type="ARBA" id="ARBA00022729"/>
    </source>
</evidence>
<feature type="disulfide bond" evidence="6">
    <location>
        <begin position="202"/>
        <end position="263"/>
    </location>
</feature>
<name>A0A210PH52_MIZYE</name>
<dbReference type="FunFam" id="3.10.250.10:FF:000007">
    <property type="entry name" value="Soluble scavenger receptor cysteine-rich domain-containing protein SSC5D"/>
    <property type="match status" value="1"/>
</dbReference>
<feature type="domain" description="SRCR" evidence="8">
    <location>
        <begin position="164"/>
        <end position="264"/>
    </location>
</feature>
<evidence type="ECO:0000256" key="3">
    <source>
        <dbReference type="ARBA" id="ARBA00023157"/>
    </source>
</evidence>
<dbReference type="EMBL" id="NEDP02076706">
    <property type="protein sequence ID" value="OWF35810.1"/>
    <property type="molecule type" value="Genomic_DNA"/>
</dbReference>
<dbReference type="OrthoDB" id="422749at2759"/>
<dbReference type="PANTHER" id="PTHR48071">
    <property type="entry name" value="SRCR DOMAIN-CONTAINING PROTEIN"/>
    <property type="match status" value="1"/>
</dbReference>
<feature type="disulfide bond" evidence="6">
    <location>
        <begin position="82"/>
        <end position="146"/>
    </location>
</feature>
<proteinExistence type="predicted"/>
<dbReference type="InterPro" id="IPR036772">
    <property type="entry name" value="SRCR-like_dom_sf"/>
</dbReference>
<dbReference type="PROSITE" id="PS50287">
    <property type="entry name" value="SRCR_2"/>
    <property type="match status" value="3"/>
</dbReference>
<dbReference type="SUPFAM" id="SSF56487">
    <property type="entry name" value="SRCR-like"/>
    <property type="match status" value="3"/>
</dbReference>
<dbReference type="Pfam" id="PF00530">
    <property type="entry name" value="SRCR"/>
    <property type="match status" value="3"/>
</dbReference>
<feature type="domain" description="SRCR" evidence="8">
    <location>
        <begin position="271"/>
        <end position="373"/>
    </location>
</feature>
<dbReference type="FunFam" id="3.10.250.10:FF:000001">
    <property type="entry name" value="Lysyl oxidase 4 isoform X1"/>
    <property type="match status" value="2"/>
</dbReference>
<evidence type="ECO:0000256" key="7">
    <source>
        <dbReference type="SAM" id="SignalP"/>
    </source>
</evidence>
<dbReference type="Proteomes" id="UP000242188">
    <property type="component" value="Unassembled WGS sequence"/>
</dbReference>
<keyword evidence="5" id="KW-0325">Glycoprotein</keyword>